<gene>
    <name evidence="2" type="ORF">AYJ53_08130</name>
</gene>
<dbReference type="Proteomes" id="UP000070346">
    <property type="component" value="Unassembled WGS sequence"/>
</dbReference>
<dbReference type="InterPro" id="IPR007499">
    <property type="entry name" value="ERF_bacteria_virus"/>
</dbReference>
<name>A0A9X0J6S5_LACJH</name>
<dbReference type="RefSeq" id="WP_061400374.1">
    <property type="nucleotide sequence ID" value="NZ_LSNG01000031.1"/>
</dbReference>
<evidence type="ECO:0000256" key="1">
    <source>
        <dbReference type="SAM" id="MobiDB-lite"/>
    </source>
</evidence>
<feature type="compositionally biased region" description="Basic and acidic residues" evidence="1">
    <location>
        <begin position="256"/>
        <end position="268"/>
    </location>
</feature>
<feature type="compositionally biased region" description="Acidic residues" evidence="1">
    <location>
        <begin position="269"/>
        <end position="278"/>
    </location>
</feature>
<comment type="caution">
    <text evidence="2">The sequence shown here is derived from an EMBL/GenBank/DDBJ whole genome shotgun (WGS) entry which is preliminary data.</text>
</comment>
<protein>
    <submittedName>
        <fullName evidence="2">Uncharacterized protein</fullName>
    </submittedName>
</protein>
<accession>A0A9X0J6S5</accession>
<dbReference type="OrthoDB" id="149299at2"/>
<evidence type="ECO:0000313" key="2">
    <source>
        <dbReference type="EMBL" id="KXN75980.1"/>
    </source>
</evidence>
<organism evidence="2 3">
    <name type="scientific">Lactobacillus johnsonii</name>
    <dbReference type="NCBI Taxonomy" id="33959"/>
    <lineage>
        <taxon>Bacteria</taxon>
        <taxon>Bacillati</taxon>
        <taxon>Bacillota</taxon>
        <taxon>Bacilli</taxon>
        <taxon>Lactobacillales</taxon>
        <taxon>Lactobacillaceae</taxon>
        <taxon>Lactobacillus</taxon>
    </lineage>
</organism>
<proteinExistence type="predicted"/>
<reference evidence="2 3" key="1">
    <citation type="submission" date="2016-02" db="EMBL/GenBank/DDBJ databases">
        <title>Complete Genome Sequences of Lactobacillus johnsonii Strain W1.</title>
        <authorList>
            <person name="Sun Y."/>
            <person name="Wu X."/>
        </authorList>
    </citation>
    <scope>NUCLEOTIDE SEQUENCE [LARGE SCALE GENOMIC DNA]</scope>
    <source>
        <strain evidence="2 3">W1</strain>
    </source>
</reference>
<feature type="region of interest" description="Disordered" evidence="1">
    <location>
        <begin position="240"/>
        <end position="278"/>
    </location>
</feature>
<dbReference type="Pfam" id="PF04404">
    <property type="entry name" value="ERF"/>
    <property type="match status" value="1"/>
</dbReference>
<dbReference type="AlphaFoldDB" id="A0A9X0J6S5"/>
<sequence>MELLNQPTPPISSPQTVGLMNIQTIVGMDAKQSLDAKLSLLNDFVEMKRVLAQPSKSKDGYGYKYADLNDVLSAIQQAIGDLDLAFIQQPINKTAKTGVENYVFNSKGAILDFGSYMLDITKPQAQQYGSALTYCRRYSISSIFGIASEEDTDAKVLPQYMSPDEIDRLTLPYKGKQVSLAKLFSLGLAGDSKAKAKLLDRENNNVTKLAVKSMTDMWDFSKDIEAMKINEQTEIKANKNQEEKAKQAALNKVQKGKKDPFEDKKVESESDPEVDELF</sequence>
<dbReference type="EMBL" id="LSNG01000031">
    <property type="protein sequence ID" value="KXN75980.1"/>
    <property type="molecule type" value="Genomic_DNA"/>
</dbReference>
<evidence type="ECO:0000313" key="3">
    <source>
        <dbReference type="Proteomes" id="UP000070346"/>
    </source>
</evidence>